<gene>
    <name evidence="2" type="ORF">DFH07DRAFT_1029615</name>
</gene>
<sequence>MPLHSTNSEARLKNIVGSLHIIVDTLEILSNGLNTPLLISISNTTRTVLGSVQTSEALIEYDRCFIEAQQDKSRIRQFFRQGEMSRMLKECNTGLDKALEVFTVAATSHIYDIKDFQKSAEEKHQEVLQLIEYLSDGASSEGISSFDGGLARLQNSTTSISMLPSEPKIFHGRDSEVLDIINAFTKGTPRIAILGAGERPAKVHWTRPFLPPLRPLSYNAACQTFIDIAEDHHDIKDIDKILFLTDGLPLAIDLIAHLVDCEGCPTILARWETEKTALLSDGHDQRSNLEISISLSLASPRIVALPDARNLLGLLSMLPDGLSEIVLSQSKIPIPNILSCKAVLLQTSLAYIDDKKHLKALVPIREYMHTFHRPEDLLIQPLLKHFRSLLATYNAYGGTESGHGLAAQLASNIANIQNLFSHGLQNNIDLADTIDGTFAFDRFAYINNRGPTPLMDKIPSLLPQVDDARLEVRFISNTLNRSMDGPISSPEALAQRALDFFPCFDDFDAKWGLLDSVAHYYYNHSDVALALKHHQAALSLSISAGNMVKQSTTLNQLGWIKYRLGNYSAGQEYAYESCWLARISGNLWGEADALRLDAQCSSTALGNYKHAILQLQQATSCINRSGLSHGDLHHRTMWSLAEVHMAKSEYREAQIIFDEITKQVSLDESPSTHAFAILNIAEIQRRSGEPEENILKNIATAKPIFQTLGYTRGVAFCDVTIAALNLRQGNLIDAKLHFRWLLQSWWGKEAEISKQKLEIHNAIQFLGDLFLAEGDEGTAINLFMVALDGFTFMEVHQSRGECMLRLGDISRQHGNIYKAIGLWQAARPLFERSSQMKQVANIDQRLYSSDNLGLLSRLHPPTSTIMEASHTDDQTQDKRAKAVGT</sequence>
<dbReference type="SUPFAM" id="SSF48452">
    <property type="entry name" value="TPR-like"/>
    <property type="match status" value="2"/>
</dbReference>
<evidence type="ECO:0000313" key="2">
    <source>
        <dbReference type="EMBL" id="KAJ7754210.1"/>
    </source>
</evidence>
<protein>
    <submittedName>
        <fullName evidence="2">Uncharacterized protein</fullName>
    </submittedName>
</protein>
<dbReference type="InterPro" id="IPR059179">
    <property type="entry name" value="MLKL-like_MCAfunc"/>
</dbReference>
<dbReference type="CDD" id="cd21037">
    <property type="entry name" value="MLKL_NTD"/>
    <property type="match status" value="1"/>
</dbReference>
<comment type="caution">
    <text evidence="2">The sequence shown here is derived from an EMBL/GenBank/DDBJ whole genome shotgun (WGS) entry which is preliminary data.</text>
</comment>
<accession>A0AAD7J3A9</accession>
<proteinExistence type="predicted"/>
<evidence type="ECO:0000313" key="3">
    <source>
        <dbReference type="Proteomes" id="UP001215280"/>
    </source>
</evidence>
<dbReference type="PANTHER" id="PTHR47691:SF3">
    <property type="entry name" value="HTH-TYPE TRANSCRIPTIONAL REGULATOR RV0890C-RELATED"/>
    <property type="match status" value="1"/>
</dbReference>
<organism evidence="2 3">
    <name type="scientific">Mycena maculata</name>
    <dbReference type="NCBI Taxonomy" id="230809"/>
    <lineage>
        <taxon>Eukaryota</taxon>
        <taxon>Fungi</taxon>
        <taxon>Dikarya</taxon>
        <taxon>Basidiomycota</taxon>
        <taxon>Agaricomycotina</taxon>
        <taxon>Agaricomycetes</taxon>
        <taxon>Agaricomycetidae</taxon>
        <taxon>Agaricales</taxon>
        <taxon>Marasmiineae</taxon>
        <taxon>Mycenaceae</taxon>
        <taxon>Mycena</taxon>
    </lineage>
</organism>
<dbReference type="Gene3D" id="1.25.40.10">
    <property type="entry name" value="Tetratricopeptide repeat domain"/>
    <property type="match status" value="2"/>
</dbReference>
<dbReference type="EMBL" id="JARJLG010000068">
    <property type="protein sequence ID" value="KAJ7754210.1"/>
    <property type="molecule type" value="Genomic_DNA"/>
</dbReference>
<dbReference type="InterPro" id="IPR011990">
    <property type="entry name" value="TPR-like_helical_dom_sf"/>
</dbReference>
<reference evidence="2" key="1">
    <citation type="submission" date="2023-03" db="EMBL/GenBank/DDBJ databases">
        <title>Massive genome expansion in bonnet fungi (Mycena s.s.) driven by repeated elements and novel gene families across ecological guilds.</title>
        <authorList>
            <consortium name="Lawrence Berkeley National Laboratory"/>
            <person name="Harder C.B."/>
            <person name="Miyauchi S."/>
            <person name="Viragh M."/>
            <person name="Kuo A."/>
            <person name="Thoen E."/>
            <person name="Andreopoulos B."/>
            <person name="Lu D."/>
            <person name="Skrede I."/>
            <person name="Drula E."/>
            <person name="Henrissat B."/>
            <person name="Morin E."/>
            <person name="Kohler A."/>
            <person name="Barry K."/>
            <person name="LaButti K."/>
            <person name="Morin E."/>
            <person name="Salamov A."/>
            <person name="Lipzen A."/>
            <person name="Mereny Z."/>
            <person name="Hegedus B."/>
            <person name="Baldrian P."/>
            <person name="Stursova M."/>
            <person name="Weitz H."/>
            <person name="Taylor A."/>
            <person name="Grigoriev I.V."/>
            <person name="Nagy L.G."/>
            <person name="Martin F."/>
            <person name="Kauserud H."/>
        </authorList>
    </citation>
    <scope>NUCLEOTIDE SEQUENCE</scope>
    <source>
        <strain evidence="2">CBHHK188m</strain>
    </source>
</reference>
<dbReference type="PANTHER" id="PTHR47691">
    <property type="entry name" value="REGULATOR-RELATED"/>
    <property type="match status" value="1"/>
</dbReference>
<keyword evidence="3" id="KW-1185">Reference proteome</keyword>
<feature type="compositionally biased region" description="Basic and acidic residues" evidence="1">
    <location>
        <begin position="869"/>
        <end position="885"/>
    </location>
</feature>
<feature type="region of interest" description="Disordered" evidence="1">
    <location>
        <begin position="863"/>
        <end position="885"/>
    </location>
</feature>
<dbReference type="AlphaFoldDB" id="A0AAD7J3A9"/>
<evidence type="ECO:0000256" key="1">
    <source>
        <dbReference type="SAM" id="MobiDB-lite"/>
    </source>
</evidence>
<name>A0AAD7J3A9_9AGAR</name>
<dbReference type="Proteomes" id="UP001215280">
    <property type="component" value="Unassembled WGS sequence"/>
</dbReference>